<feature type="transmembrane region" description="Helical" evidence="1">
    <location>
        <begin position="6"/>
        <end position="30"/>
    </location>
</feature>
<reference evidence="2 3" key="2">
    <citation type="journal article" name="FEMS Microbiol. Lett.">
        <title>Lactobacillus fermentum 3872 genome sequencing reveals plasmid and chromosomal genes potentially involved in a probiotic activity.</title>
        <authorList>
            <person name="Lehri B."/>
            <person name="Seddon A.M."/>
            <person name="Karlyshev A.V."/>
        </authorList>
    </citation>
    <scope>NUCLEOTIDE SEQUENCE [LARGE SCALE GENOMIC DNA]</scope>
    <source>
        <strain evidence="2 3">3872</strain>
    </source>
</reference>
<reference evidence="2 3" key="1">
    <citation type="journal article" date="2013" name="Genome Announc.">
        <title>Draft Genome Sequence of Lactobacillus fermentum Strain 3872.</title>
        <authorList>
            <person name="Karlyshev A.V."/>
            <person name="Raju K."/>
            <person name="Abramov V.M."/>
        </authorList>
    </citation>
    <scope>NUCLEOTIDE SEQUENCE [LARGE SCALE GENOMIC DNA]</scope>
    <source>
        <strain evidence="2 3">3872</strain>
    </source>
</reference>
<evidence type="ECO:0000313" key="3">
    <source>
        <dbReference type="Proteomes" id="UP000016629"/>
    </source>
</evidence>
<dbReference type="EMBL" id="CP011536">
    <property type="protein sequence ID" value="AKM51764.1"/>
    <property type="molecule type" value="Genomic_DNA"/>
</dbReference>
<feature type="transmembrane region" description="Helical" evidence="1">
    <location>
        <begin position="192"/>
        <end position="209"/>
    </location>
</feature>
<feature type="transmembrane region" description="Helical" evidence="1">
    <location>
        <begin position="365"/>
        <end position="383"/>
    </location>
</feature>
<dbReference type="Proteomes" id="UP000016629">
    <property type="component" value="Chromosome"/>
</dbReference>
<dbReference type="AlphaFoldDB" id="A0A806TGD0"/>
<keyword evidence="1" id="KW-1133">Transmembrane helix</keyword>
<sequence length="563" mass="63982">MLTFIVITMFLVVIVFWGWIQFRIGVYSFGDTSFHIARIYEIREAFLSHQIPIWLNFLTFSQMGQAINGMYPDISLWPFVLVTSWLPLVEQVVAIRILIVLMTFIVTAISLYRHRYLLNTSLLIAIIYSLSGYSLYQAVTEFQPNTGIIYIFSFPIFYIIRDLLSQSRLEWPLAVQAALLFSIVMYSHVLSAIVLCIIVAIILLYKWLIKGDLKKVVLLNIMTMGAFVLLFSLPIVYRYLIISRSGISTPYSKGAVDSIHLLLNPEMQQFSIGWMSRTNISLVSLGLMFLTLIFLKKDQNQYKLLVIEALLIIMCTNLFPWHLFQKLPILGLFQYAPWRFGICLNVIPIILFLDNFKEANPTKWFVMFAMALLSLSAAVQCVIETKDVGVYGGTAGTPVGSMVKIDMPLVLNNIVRDYAPKQVALGITNQLKPSAEKRVQNPQILSGSEKVNVEKRAIANNNGIKLTSRKTISGEDISLPIFGYSSLKYEVLVNNKPVSYEIKDGYIALRGKTLIKKGQNVKVIFKNPSLYNWSLVVSLGTFIIATIFLLVRRLKQNDFVREV</sequence>
<name>A0A806TGD0_LIMFE</name>
<feature type="transmembrane region" description="Helical" evidence="1">
    <location>
        <begin position="530"/>
        <end position="551"/>
    </location>
</feature>
<feature type="transmembrane region" description="Helical" evidence="1">
    <location>
        <begin position="274"/>
        <end position="295"/>
    </location>
</feature>
<dbReference type="RefSeq" id="WP_042514008.1">
    <property type="nucleotide sequence ID" value="NZ_CP011536.1"/>
</dbReference>
<evidence type="ECO:0008006" key="4">
    <source>
        <dbReference type="Google" id="ProtNLM"/>
    </source>
</evidence>
<feature type="transmembrane region" description="Helical" evidence="1">
    <location>
        <begin position="302"/>
        <end position="324"/>
    </location>
</feature>
<keyword evidence="1" id="KW-0472">Membrane</keyword>
<protein>
    <recommendedName>
        <fullName evidence="4">Membrane protein 6-pyruvoyl-tetrahydropterin synthase-related domain-containing protein</fullName>
    </recommendedName>
</protein>
<feature type="transmembrane region" description="Helical" evidence="1">
    <location>
        <begin position="116"/>
        <end position="136"/>
    </location>
</feature>
<keyword evidence="1" id="KW-0812">Transmembrane</keyword>
<proteinExistence type="predicted"/>
<feature type="transmembrane region" description="Helical" evidence="1">
    <location>
        <begin position="216"/>
        <end position="237"/>
    </location>
</feature>
<evidence type="ECO:0000256" key="1">
    <source>
        <dbReference type="SAM" id="Phobius"/>
    </source>
</evidence>
<feature type="transmembrane region" description="Helical" evidence="1">
    <location>
        <begin position="336"/>
        <end position="353"/>
    </location>
</feature>
<gene>
    <name evidence="2" type="ORF">N573_008825</name>
</gene>
<accession>A0A806TGD0</accession>
<evidence type="ECO:0000313" key="2">
    <source>
        <dbReference type="EMBL" id="AKM51764.1"/>
    </source>
</evidence>
<feature type="transmembrane region" description="Helical" evidence="1">
    <location>
        <begin position="91"/>
        <end position="109"/>
    </location>
</feature>
<organism evidence="2 3">
    <name type="scientific">Limosilactobacillus fermentum 3872</name>
    <dbReference type="NCBI Taxonomy" id="1381124"/>
    <lineage>
        <taxon>Bacteria</taxon>
        <taxon>Bacillati</taxon>
        <taxon>Bacillota</taxon>
        <taxon>Bacilli</taxon>
        <taxon>Lactobacillales</taxon>
        <taxon>Lactobacillaceae</taxon>
        <taxon>Limosilactobacillus</taxon>
    </lineage>
</organism>